<name>A0ABP2ID12_CORAM</name>
<gene>
    <name evidence="1" type="ORF">HMPREF0281_02592</name>
</gene>
<dbReference type="EMBL" id="ADNS01000031">
    <property type="protein sequence ID" value="EFG80498.1"/>
    <property type="molecule type" value="Genomic_DNA"/>
</dbReference>
<reference evidence="1 2" key="1">
    <citation type="submission" date="2010-04" db="EMBL/GenBank/DDBJ databases">
        <authorList>
            <person name="Weinstock G."/>
            <person name="Sodergren E."/>
            <person name="Clifton S."/>
            <person name="Fulton L."/>
            <person name="Fulton B."/>
            <person name="Courtney L."/>
            <person name="Fronick C."/>
            <person name="Harrison M."/>
            <person name="Strong C."/>
            <person name="Farmer C."/>
            <person name="Delahaunty K."/>
            <person name="Markovic C."/>
            <person name="Hall O."/>
            <person name="Minx P."/>
            <person name="Tomlinson C."/>
            <person name="Mitreva M."/>
            <person name="Hou S."/>
            <person name="Wollam A."/>
            <person name="Pepin K.H."/>
            <person name="Johnson M."/>
            <person name="Bhonagiri V."/>
            <person name="Zhang X."/>
            <person name="Suruliraj S."/>
            <person name="Warren W."/>
            <person name="Chinwalla A."/>
            <person name="Mardis E.R."/>
            <person name="Wilson R.K."/>
        </authorList>
    </citation>
    <scope>NUCLEOTIDE SEQUENCE [LARGE SCALE GENOMIC DNA]</scope>
    <source>
        <strain evidence="1 2">DSM 20306</strain>
    </source>
</reference>
<dbReference type="Proteomes" id="UP000006015">
    <property type="component" value="Unassembled WGS sequence"/>
</dbReference>
<accession>A0ABP2ID12</accession>
<sequence>MRGHDFLLARGEEVSGHRQALLDDDKSSRPPLWCLELCCVLFKP</sequence>
<protein>
    <submittedName>
        <fullName evidence="1">Uncharacterized protein</fullName>
    </submittedName>
</protein>
<comment type="caution">
    <text evidence="1">The sequence shown here is derived from an EMBL/GenBank/DDBJ whole genome shotgun (WGS) entry which is preliminary data.</text>
</comment>
<keyword evidence="2" id="KW-1185">Reference proteome</keyword>
<organism evidence="1 2">
    <name type="scientific">Corynebacterium ammoniagenes DSM 20306</name>
    <dbReference type="NCBI Taxonomy" id="649754"/>
    <lineage>
        <taxon>Bacteria</taxon>
        <taxon>Bacillati</taxon>
        <taxon>Actinomycetota</taxon>
        <taxon>Actinomycetes</taxon>
        <taxon>Mycobacteriales</taxon>
        <taxon>Corynebacteriaceae</taxon>
        <taxon>Corynebacterium</taxon>
    </lineage>
</organism>
<evidence type="ECO:0000313" key="2">
    <source>
        <dbReference type="Proteomes" id="UP000006015"/>
    </source>
</evidence>
<proteinExistence type="predicted"/>
<evidence type="ECO:0000313" key="1">
    <source>
        <dbReference type="EMBL" id="EFG80498.1"/>
    </source>
</evidence>